<feature type="compositionally biased region" description="Basic residues" evidence="1">
    <location>
        <begin position="849"/>
        <end position="859"/>
    </location>
</feature>
<feature type="compositionally biased region" description="Basic and acidic residues" evidence="1">
    <location>
        <begin position="666"/>
        <end position="691"/>
    </location>
</feature>
<feature type="region of interest" description="Disordered" evidence="1">
    <location>
        <begin position="453"/>
        <end position="475"/>
    </location>
</feature>
<protein>
    <submittedName>
        <fullName evidence="2">Uncharacterized protein</fullName>
    </submittedName>
</protein>
<feature type="compositionally biased region" description="Low complexity" evidence="1">
    <location>
        <begin position="728"/>
        <end position="741"/>
    </location>
</feature>
<feature type="compositionally biased region" description="Basic and acidic residues" evidence="1">
    <location>
        <begin position="561"/>
        <end position="580"/>
    </location>
</feature>
<feature type="compositionally biased region" description="Basic and acidic residues" evidence="1">
    <location>
        <begin position="207"/>
        <end position="217"/>
    </location>
</feature>
<feature type="compositionally biased region" description="Polar residues" evidence="1">
    <location>
        <begin position="271"/>
        <end position="281"/>
    </location>
</feature>
<feature type="compositionally biased region" description="Polar residues" evidence="1">
    <location>
        <begin position="489"/>
        <end position="501"/>
    </location>
</feature>
<dbReference type="Proteomes" id="UP001145021">
    <property type="component" value="Unassembled WGS sequence"/>
</dbReference>
<feature type="region of interest" description="Disordered" evidence="1">
    <location>
        <begin position="766"/>
        <end position="874"/>
    </location>
</feature>
<feature type="region of interest" description="Disordered" evidence="1">
    <location>
        <begin position="312"/>
        <end position="338"/>
    </location>
</feature>
<feature type="compositionally biased region" description="Polar residues" evidence="1">
    <location>
        <begin position="218"/>
        <end position="228"/>
    </location>
</feature>
<feature type="region of interest" description="Disordered" evidence="1">
    <location>
        <begin position="34"/>
        <end position="61"/>
    </location>
</feature>
<organism evidence="2 3">
    <name type="scientific">Coemansia asiatica</name>
    <dbReference type="NCBI Taxonomy" id="1052880"/>
    <lineage>
        <taxon>Eukaryota</taxon>
        <taxon>Fungi</taxon>
        <taxon>Fungi incertae sedis</taxon>
        <taxon>Zoopagomycota</taxon>
        <taxon>Kickxellomycotina</taxon>
        <taxon>Kickxellomycetes</taxon>
        <taxon>Kickxellales</taxon>
        <taxon>Kickxellaceae</taxon>
        <taxon>Coemansia</taxon>
    </lineage>
</organism>
<feature type="region of interest" description="Disordered" evidence="1">
    <location>
        <begin position="489"/>
        <end position="508"/>
    </location>
</feature>
<name>A0A9W7XGE6_9FUNG</name>
<comment type="caution">
    <text evidence="2">The sequence shown here is derived from an EMBL/GenBank/DDBJ whole genome shotgun (WGS) entry which is preliminary data.</text>
</comment>
<proteinExistence type="predicted"/>
<sequence length="874" mass="94461">MGNKKVRRKRQKSLFSMTSAEEYSLLDSGRVSTAFDPMNATRSSRPRIGVSHMTDGINPGEPPSLELLAEMIKEEIRQASSLKQALDRVGIEAEIMSQRVVSMSIAAEETNGIQQQQQQQQSETDGNTDEIGKRKNADDTGLGAKKHVQFNIPDDVRFRWLGIFQQPSDSETSDCEGPTEVPKTPALPLTPPGSAFFATDIGTKAPITRDDHSDKRISQTASLASKTTNGEKKEGNGGYSVDNSSSSIDAMPFTANSSVEAVYGGSRAETTESSAVQSRTHLSSSLAKSGGAAGGVEEDWARSRLQRILNAAGTDDRRINSGKQTAEPATATATTADTSNSRFATISGKTNRQRIAARLAQENMILGAQRSSPSTAPSLATTKVTVPKRYSVSPPFTAPQMDSSHVNGQDKPTFISKEGSGEPAAVVPAMHRSESAQSTESFELLTASMRRRRNSFDGSSSSLRRKDSSSSVENYPLSAINGASVIETSGSEHAGQQKQENQGGGRLLRRVTTTAANYRSSNRQHSDDHIGGIIGGTKDFFKNRLRSRTHSNSEAGTNGDAKGDASDRSSSKDSGPEHRMNTMSSAGSAEAQERARRRSDAEVKSRLPPLPLTLSSATGLQAQYAAKPHKQQQQQQQRRGLASEMLSPGKRPGDSEKVALHSLSPFDRRSESGRAPHLEAIRSQRKSHDDALPINQKKRADVDYGGDRRNSSRHVQTRTSSAEYARKQPSQQPSQQQQTTTRRLFAAPLESTMKLTKAQIELLRLRPASSGSGDGRKSGETAFPSLGPNDSSNDDEDGFSPPPLPKMPPLPPIPPQTAPSPLSSQRPHLGNADKKGGSGDTDSIEYHLRRLKSDKKTRRSSFMTTLSNMLGRKD</sequence>
<feature type="region of interest" description="Disordered" evidence="1">
    <location>
        <begin position="167"/>
        <end position="191"/>
    </location>
</feature>
<feature type="region of interest" description="Disordered" evidence="1">
    <location>
        <begin position="264"/>
        <end position="295"/>
    </location>
</feature>
<evidence type="ECO:0000256" key="1">
    <source>
        <dbReference type="SAM" id="MobiDB-lite"/>
    </source>
</evidence>
<evidence type="ECO:0000313" key="3">
    <source>
        <dbReference type="Proteomes" id="UP001145021"/>
    </source>
</evidence>
<accession>A0A9W7XGE6</accession>
<feature type="compositionally biased region" description="Low complexity" evidence="1">
    <location>
        <begin position="325"/>
        <end position="338"/>
    </location>
</feature>
<gene>
    <name evidence="2" type="ORF">LPJ64_005852</name>
</gene>
<dbReference type="AlphaFoldDB" id="A0A9W7XGE6"/>
<dbReference type="EMBL" id="JANBOH010000433">
    <property type="protein sequence ID" value="KAJ1642295.1"/>
    <property type="molecule type" value="Genomic_DNA"/>
</dbReference>
<feature type="compositionally biased region" description="Basic and acidic residues" evidence="1">
    <location>
        <begin position="591"/>
        <end position="605"/>
    </location>
</feature>
<feature type="region of interest" description="Disordered" evidence="1">
    <location>
        <begin position="548"/>
        <end position="741"/>
    </location>
</feature>
<reference evidence="2" key="1">
    <citation type="submission" date="2022-07" db="EMBL/GenBank/DDBJ databases">
        <title>Phylogenomic reconstructions and comparative analyses of Kickxellomycotina fungi.</title>
        <authorList>
            <person name="Reynolds N.K."/>
            <person name="Stajich J.E."/>
            <person name="Barry K."/>
            <person name="Grigoriev I.V."/>
            <person name="Crous P."/>
            <person name="Smith M.E."/>
        </authorList>
    </citation>
    <scope>NUCLEOTIDE SEQUENCE</scope>
    <source>
        <strain evidence="2">NBRC 105413</strain>
    </source>
</reference>
<evidence type="ECO:0000313" key="2">
    <source>
        <dbReference type="EMBL" id="KAJ1642295.1"/>
    </source>
</evidence>
<keyword evidence="3" id="KW-1185">Reference proteome</keyword>
<feature type="region of interest" description="Disordered" evidence="1">
    <location>
        <begin position="109"/>
        <end position="145"/>
    </location>
</feature>
<feature type="compositionally biased region" description="Pro residues" evidence="1">
    <location>
        <begin position="800"/>
        <end position="818"/>
    </location>
</feature>
<feature type="compositionally biased region" description="Basic and acidic residues" evidence="1">
    <location>
        <begin position="698"/>
        <end position="710"/>
    </location>
</feature>
<feature type="region of interest" description="Disordered" evidence="1">
    <location>
        <begin position="205"/>
        <end position="244"/>
    </location>
</feature>